<protein>
    <recommendedName>
        <fullName evidence="4">DUF1795 domain-containing protein</fullName>
    </recommendedName>
</protein>
<evidence type="ECO:0000313" key="3">
    <source>
        <dbReference type="Proteomes" id="UP000682951"/>
    </source>
</evidence>
<evidence type="ECO:0008006" key="4">
    <source>
        <dbReference type="Google" id="ProtNLM"/>
    </source>
</evidence>
<feature type="chain" id="PRO_5046778705" description="DUF1795 domain-containing protein" evidence="1">
    <location>
        <begin position="22"/>
        <end position="187"/>
    </location>
</feature>
<organism evidence="2 3">
    <name type="scientific">Campylobacter anatolicus</name>
    <dbReference type="NCBI Taxonomy" id="2829105"/>
    <lineage>
        <taxon>Bacteria</taxon>
        <taxon>Pseudomonadati</taxon>
        <taxon>Campylobacterota</taxon>
        <taxon>Epsilonproteobacteria</taxon>
        <taxon>Campylobacterales</taxon>
        <taxon>Campylobacteraceae</taxon>
        <taxon>Campylobacter</taxon>
    </lineage>
</organism>
<name>A0ABS5HLD2_9BACT</name>
<comment type="caution">
    <text evidence="2">The sequence shown here is derived from an EMBL/GenBank/DDBJ whole genome shotgun (WGS) entry which is preliminary data.</text>
</comment>
<gene>
    <name evidence="2" type="ORF">KDD93_07810</name>
</gene>
<feature type="signal peptide" evidence="1">
    <location>
        <begin position="1"/>
        <end position="21"/>
    </location>
</feature>
<accession>A0ABS5HLD2</accession>
<keyword evidence="3" id="KW-1185">Reference proteome</keyword>
<evidence type="ECO:0000313" key="2">
    <source>
        <dbReference type="EMBL" id="MBR8464467.1"/>
    </source>
</evidence>
<reference evidence="2 3" key="1">
    <citation type="submission" date="2021-04" db="EMBL/GenBank/DDBJ databases">
        <title>Molecular and phenotypic characterization and identification of bacterial isolates recovered from the Anatolian ground squirrels (Spermophilus xanthoprymnus) and which have the potential to form a new species in the Campylobacter genus.</title>
        <authorList>
            <person name="Aydin F."/>
            <person name="Abay S."/>
            <person name="Kayman T."/>
            <person name="Karakaya E."/>
            <person name="Mustak H.K."/>
            <person name="Mustak I.B."/>
            <person name="Bilgin N."/>
            <person name="Duzler A."/>
            <person name="Sahin O."/>
            <person name="Guran O."/>
            <person name="Saticioglu I.B."/>
        </authorList>
    </citation>
    <scope>NUCLEOTIDE SEQUENCE [LARGE SCALE GENOMIC DNA]</scope>
    <source>
        <strain evidence="3">faydin-G24</strain>
    </source>
</reference>
<dbReference type="RefSeq" id="WP_212142346.1">
    <property type="nucleotide sequence ID" value="NZ_JAGSSW010000008.1"/>
</dbReference>
<evidence type="ECO:0000256" key="1">
    <source>
        <dbReference type="SAM" id="SignalP"/>
    </source>
</evidence>
<keyword evidence="1" id="KW-0732">Signal</keyword>
<sequence length="187" mass="21697">MTRKFISLLFLAMLTVTSSYAVNSFFTPLDLDFNGVKFELKYSTNPLQGYFKQEYVPSGQSVEHYNDMLIIDVLEAKTSPKDAKQVKITELEQMKANGFYVRYDERKVGNNFVLDFVIMAKINNESVLEHNIYHYTTQYGRLVLFALSHREYGEVSMRAYLDKDINEFSEKGIKATMPVVKFKSTYP</sequence>
<dbReference type="Proteomes" id="UP000682951">
    <property type="component" value="Unassembled WGS sequence"/>
</dbReference>
<proteinExistence type="predicted"/>
<dbReference type="EMBL" id="JAGSSW010000008">
    <property type="protein sequence ID" value="MBR8464467.1"/>
    <property type="molecule type" value="Genomic_DNA"/>
</dbReference>